<dbReference type="Proteomes" id="UP000035681">
    <property type="component" value="Unplaced"/>
</dbReference>
<keyword evidence="2" id="KW-1185">Reference proteome</keyword>
<dbReference type="WBParaSite" id="TCONS_00014972.p1">
    <property type="protein sequence ID" value="TCONS_00014972.p1"/>
    <property type="gene ID" value="XLOC_010182"/>
</dbReference>
<protein>
    <submittedName>
        <fullName evidence="3">CPXV149 protein</fullName>
    </submittedName>
</protein>
<evidence type="ECO:0000256" key="1">
    <source>
        <dbReference type="SAM" id="Phobius"/>
    </source>
</evidence>
<name>A0A0K0EM24_STRER</name>
<evidence type="ECO:0000313" key="3">
    <source>
        <dbReference type="WBParaSite" id="SSTP_0001051200.1"/>
    </source>
</evidence>
<dbReference type="AlphaFoldDB" id="A0A0K0EM24"/>
<evidence type="ECO:0000313" key="2">
    <source>
        <dbReference type="Proteomes" id="UP000035681"/>
    </source>
</evidence>
<sequence length="170" mass="19463">MTLEGTILISPEIYISLIVANVIALFLFIKHLKNTKERSDGNFLSVDFVDENNNNVSTTNDLYYSFHSNDNEDDSDDSDFVDAYDLDSEYGYIPDDAYYDDITFKDLTNVITAAPNFTNNNTTMSPIKNEYLKPETYTESYSVFSNTVRILKVTSERKSLLDIVSEDFIF</sequence>
<keyword evidence="1" id="KW-0812">Transmembrane</keyword>
<proteinExistence type="predicted"/>
<feature type="transmembrane region" description="Helical" evidence="1">
    <location>
        <begin position="6"/>
        <end position="29"/>
    </location>
</feature>
<keyword evidence="1" id="KW-1133">Transmembrane helix</keyword>
<reference evidence="3" key="1">
    <citation type="submission" date="2015-08" db="UniProtKB">
        <authorList>
            <consortium name="WormBaseParasite"/>
        </authorList>
    </citation>
    <scope>IDENTIFICATION</scope>
</reference>
<keyword evidence="1" id="KW-0472">Membrane</keyword>
<accession>A0A0K0EM24</accession>
<organism evidence="3">
    <name type="scientific">Strongyloides stercoralis</name>
    <name type="common">Threadworm</name>
    <dbReference type="NCBI Taxonomy" id="6248"/>
    <lineage>
        <taxon>Eukaryota</taxon>
        <taxon>Metazoa</taxon>
        <taxon>Ecdysozoa</taxon>
        <taxon>Nematoda</taxon>
        <taxon>Chromadorea</taxon>
        <taxon>Rhabditida</taxon>
        <taxon>Tylenchina</taxon>
        <taxon>Panagrolaimomorpha</taxon>
        <taxon>Strongyloidoidea</taxon>
        <taxon>Strongyloididae</taxon>
        <taxon>Strongyloides</taxon>
    </lineage>
</organism>
<dbReference type="WBParaSite" id="SSTP_0001051200.1">
    <property type="protein sequence ID" value="SSTP_0001051200.1"/>
    <property type="gene ID" value="SSTP_0001051200"/>
</dbReference>